<keyword evidence="3" id="KW-1185">Reference proteome</keyword>
<dbReference type="AlphaFoldDB" id="D3Q5R4"/>
<evidence type="ECO:0000256" key="1">
    <source>
        <dbReference type="SAM" id="SignalP"/>
    </source>
</evidence>
<feature type="chain" id="PRO_5003048254" description="Lipoprotein" evidence="1">
    <location>
        <begin position="24"/>
        <end position="169"/>
    </location>
</feature>
<sequence>MRAVAWLLVAALALSGCGSQVDAEEWAADVCAALEPWKTGIEDLTAEANAAMDPESSPTQAKKDLLKLLAGAADISEDARAGIEAAGVPDIADGERMAKRFTESLAATRDAYRTAHDRIEKLDAGKGDFYDEVAAAMKQLAKDYDAVPQVAELDSEELKNAFEAVKQCQ</sequence>
<keyword evidence="1" id="KW-0732">Signal</keyword>
<dbReference type="STRING" id="446470.Snas_0498"/>
<dbReference type="Proteomes" id="UP000000844">
    <property type="component" value="Chromosome"/>
</dbReference>
<organism evidence="2 3">
    <name type="scientific">Stackebrandtia nassauensis (strain DSM 44728 / CIP 108903 / NRRL B-16338 / NBRC 102104 / LLR-40K-21)</name>
    <dbReference type="NCBI Taxonomy" id="446470"/>
    <lineage>
        <taxon>Bacteria</taxon>
        <taxon>Bacillati</taxon>
        <taxon>Actinomycetota</taxon>
        <taxon>Actinomycetes</taxon>
        <taxon>Glycomycetales</taxon>
        <taxon>Glycomycetaceae</taxon>
        <taxon>Stackebrandtia</taxon>
    </lineage>
</organism>
<dbReference type="KEGG" id="sna:Snas_0498"/>
<protein>
    <recommendedName>
        <fullName evidence="4">Lipoprotein</fullName>
    </recommendedName>
</protein>
<evidence type="ECO:0000313" key="2">
    <source>
        <dbReference type="EMBL" id="ADD40213.1"/>
    </source>
</evidence>
<dbReference type="RefSeq" id="WP_013015784.1">
    <property type="nucleotide sequence ID" value="NC_013947.1"/>
</dbReference>
<evidence type="ECO:0008006" key="4">
    <source>
        <dbReference type="Google" id="ProtNLM"/>
    </source>
</evidence>
<feature type="signal peptide" evidence="1">
    <location>
        <begin position="1"/>
        <end position="23"/>
    </location>
</feature>
<reference evidence="2 3" key="1">
    <citation type="journal article" date="2009" name="Stand. Genomic Sci.">
        <title>Complete genome sequence of Stackebrandtia nassauensis type strain (LLR-40K-21).</title>
        <authorList>
            <person name="Munk C."/>
            <person name="Lapidus A."/>
            <person name="Copeland A."/>
            <person name="Jando M."/>
            <person name="Mayilraj S."/>
            <person name="Glavina Del Rio T."/>
            <person name="Nolan M."/>
            <person name="Chen F."/>
            <person name="Lucas S."/>
            <person name="Tice H."/>
            <person name="Cheng J.F."/>
            <person name="Han C."/>
            <person name="Detter J.C."/>
            <person name="Bruce D."/>
            <person name="Goodwin L."/>
            <person name="Chain P."/>
            <person name="Pitluck S."/>
            <person name="Goker M."/>
            <person name="Ovchinikova G."/>
            <person name="Pati A."/>
            <person name="Ivanova N."/>
            <person name="Mavromatis K."/>
            <person name="Chen A."/>
            <person name="Palaniappan K."/>
            <person name="Land M."/>
            <person name="Hauser L."/>
            <person name="Chang Y.J."/>
            <person name="Jeffries C.D."/>
            <person name="Bristow J."/>
            <person name="Eisen J.A."/>
            <person name="Markowitz V."/>
            <person name="Hugenholtz P."/>
            <person name="Kyrpides N.C."/>
            <person name="Klenk H.P."/>
        </authorList>
    </citation>
    <scope>NUCLEOTIDE SEQUENCE [LARGE SCALE GENOMIC DNA]</scope>
    <source>
        <strain evidence="3">DSM 44728 / CIP 108903 / NRRL B-16338 / NBRC 102104 / LLR-40K-21</strain>
    </source>
</reference>
<proteinExistence type="predicted"/>
<gene>
    <name evidence="2" type="ordered locus">Snas_0498</name>
</gene>
<dbReference type="HOGENOM" id="CLU_130252_0_0_11"/>
<name>D3Q5R4_STANL</name>
<dbReference type="EMBL" id="CP001778">
    <property type="protein sequence ID" value="ADD40213.1"/>
    <property type="molecule type" value="Genomic_DNA"/>
</dbReference>
<dbReference type="OrthoDB" id="3402071at2"/>
<accession>D3Q5R4</accession>
<evidence type="ECO:0000313" key="3">
    <source>
        <dbReference type="Proteomes" id="UP000000844"/>
    </source>
</evidence>
<dbReference type="PROSITE" id="PS51257">
    <property type="entry name" value="PROKAR_LIPOPROTEIN"/>
    <property type="match status" value="1"/>
</dbReference>